<feature type="transmembrane region" description="Helical" evidence="8">
    <location>
        <begin position="165"/>
        <end position="186"/>
    </location>
</feature>
<proteinExistence type="predicted"/>
<feature type="domain" description="Major facilitator superfamily (MFS) profile" evidence="10">
    <location>
        <begin position="1"/>
        <end position="583"/>
    </location>
</feature>
<feature type="region of interest" description="Disordered" evidence="7">
    <location>
        <begin position="586"/>
        <end position="611"/>
    </location>
</feature>
<feature type="transmembrane region" description="Helical" evidence="8">
    <location>
        <begin position="105"/>
        <end position="125"/>
    </location>
</feature>
<feature type="transmembrane region" description="Helical" evidence="8">
    <location>
        <begin position="137"/>
        <end position="159"/>
    </location>
</feature>
<feature type="transmembrane region" description="Helical" evidence="8">
    <location>
        <begin position="382"/>
        <end position="401"/>
    </location>
</feature>
<evidence type="ECO:0000256" key="9">
    <source>
        <dbReference type="SAM" id="SignalP"/>
    </source>
</evidence>
<evidence type="ECO:0000256" key="2">
    <source>
        <dbReference type="ARBA" id="ARBA00022448"/>
    </source>
</evidence>
<dbReference type="InterPro" id="IPR050382">
    <property type="entry name" value="MFS_Na/Anion_cotransporter"/>
</dbReference>
<dbReference type="AlphaFoldDB" id="A0A0G4HGH6"/>
<feature type="compositionally biased region" description="Basic and acidic residues" evidence="7">
    <location>
        <begin position="294"/>
        <end position="313"/>
    </location>
</feature>
<accession>A0A0G4HGH6</accession>
<feature type="compositionally biased region" description="Polar residues" evidence="7">
    <location>
        <begin position="245"/>
        <end position="260"/>
    </location>
</feature>
<feature type="signal peptide" evidence="9">
    <location>
        <begin position="1"/>
        <end position="21"/>
    </location>
</feature>
<dbReference type="EMBL" id="CDMZ01002629">
    <property type="protein sequence ID" value="CEM43182.1"/>
    <property type="molecule type" value="Genomic_DNA"/>
</dbReference>
<feature type="chain" id="PRO_5005191565" description="Major facilitator superfamily (MFS) profile domain-containing protein" evidence="9">
    <location>
        <begin position="22"/>
        <end position="839"/>
    </location>
</feature>
<dbReference type="InterPro" id="IPR036259">
    <property type="entry name" value="MFS_trans_sf"/>
</dbReference>
<feature type="compositionally biased region" description="Basic and acidic residues" evidence="7">
    <location>
        <begin position="660"/>
        <end position="674"/>
    </location>
</feature>
<reference evidence="11" key="1">
    <citation type="submission" date="2014-11" db="EMBL/GenBank/DDBJ databases">
        <authorList>
            <person name="Otto D Thomas"/>
            <person name="Naeem Raeece"/>
        </authorList>
    </citation>
    <scope>NUCLEOTIDE SEQUENCE</scope>
</reference>
<dbReference type="GO" id="GO:0015293">
    <property type="term" value="F:symporter activity"/>
    <property type="evidence" value="ECO:0007669"/>
    <property type="project" value="UniProtKB-KW"/>
</dbReference>
<dbReference type="FunFam" id="1.20.1250.20:FF:000003">
    <property type="entry name" value="Solute carrier family 17 member 3"/>
    <property type="match status" value="1"/>
</dbReference>
<dbReference type="InterPro" id="IPR011701">
    <property type="entry name" value="MFS"/>
</dbReference>
<evidence type="ECO:0000256" key="5">
    <source>
        <dbReference type="ARBA" id="ARBA00022989"/>
    </source>
</evidence>
<evidence type="ECO:0000313" key="11">
    <source>
        <dbReference type="EMBL" id="CEM43182.1"/>
    </source>
</evidence>
<dbReference type="InterPro" id="IPR020846">
    <property type="entry name" value="MFS_dom"/>
</dbReference>
<comment type="subcellular location">
    <subcellularLocation>
        <location evidence="1">Membrane</location>
        <topology evidence="1">Multi-pass membrane protein</topology>
    </subcellularLocation>
</comment>
<feature type="transmembrane region" description="Helical" evidence="8">
    <location>
        <begin position="47"/>
        <end position="64"/>
    </location>
</feature>
<keyword evidence="3 8" id="KW-0812">Transmembrane</keyword>
<keyword evidence="4" id="KW-0769">Symport</keyword>
<dbReference type="PROSITE" id="PS50850">
    <property type="entry name" value="MFS"/>
    <property type="match status" value="1"/>
</dbReference>
<feature type="compositionally biased region" description="Gly residues" evidence="7">
    <location>
        <begin position="638"/>
        <end position="656"/>
    </location>
</feature>
<feature type="region of interest" description="Disordered" evidence="7">
    <location>
        <begin position="237"/>
        <end position="367"/>
    </location>
</feature>
<dbReference type="Pfam" id="PF07690">
    <property type="entry name" value="MFS_1"/>
    <property type="match status" value="1"/>
</dbReference>
<protein>
    <recommendedName>
        <fullName evidence="10">Major facilitator superfamily (MFS) profile domain-containing protein</fullName>
    </recommendedName>
</protein>
<evidence type="ECO:0000256" key="3">
    <source>
        <dbReference type="ARBA" id="ARBA00022692"/>
    </source>
</evidence>
<dbReference type="PANTHER" id="PTHR11662:SF399">
    <property type="entry name" value="FI19708P1-RELATED"/>
    <property type="match status" value="1"/>
</dbReference>
<evidence type="ECO:0000256" key="1">
    <source>
        <dbReference type="ARBA" id="ARBA00004141"/>
    </source>
</evidence>
<feature type="region of interest" description="Disordered" evidence="7">
    <location>
        <begin position="624"/>
        <end position="674"/>
    </location>
</feature>
<evidence type="ECO:0000256" key="7">
    <source>
        <dbReference type="SAM" id="MobiDB-lite"/>
    </source>
</evidence>
<feature type="transmembrane region" description="Helical" evidence="8">
    <location>
        <begin position="71"/>
        <end position="93"/>
    </location>
</feature>
<gene>
    <name evidence="11" type="ORF">Cvel_6767</name>
</gene>
<dbReference type="Gene3D" id="1.20.1250.20">
    <property type="entry name" value="MFS general substrate transporter like domains"/>
    <property type="match status" value="2"/>
</dbReference>
<feature type="transmembrane region" description="Helical" evidence="8">
    <location>
        <begin position="557"/>
        <end position="579"/>
    </location>
</feature>
<evidence type="ECO:0000259" key="10">
    <source>
        <dbReference type="PROSITE" id="PS50850"/>
    </source>
</evidence>
<dbReference type="GO" id="GO:0016020">
    <property type="term" value="C:membrane"/>
    <property type="evidence" value="ECO:0007669"/>
    <property type="project" value="UniProtKB-SubCell"/>
</dbReference>
<dbReference type="SUPFAM" id="SSF103473">
    <property type="entry name" value="MFS general substrate transporter"/>
    <property type="match status" value="1"/>
</dbReference>
<evidence type="ECO:0000256" key="6">
    <source>
        <dbReference type="ARBA" id="ARBA00023136"/>
    </source>
</evidence>
<evidence type="ECO:0000256" key="4">
    <source>
        <dbReference type="ARBA" id="ARBA00022847"/>
    </source>
</evidence>
<keyword evidence="6 8" id="KW-0472">Membrane</keyword>
<evidence type="ECO:0000256" key="8">
    <source>
        <dbReference type="SAM" id="Phobius"/>
    </source>
</evidence>
<keyword evidence="5 8" id="KW-1133">Transmembrane helix</keyword>
<organism evidence="11">
    <name type="scientific">Chromera velia CCMP2878</name>
    <dbReference type="NCBI Taxonomy" id="1169474"/>
    <lineage>
        <taxon>Eukaryota</taxon>
        <taxon>Sar</taxon>
        <taxon>Alveolata</taxon>
        <taxon>Colpodellida</taxon>
        <taxon>Chromeraceae</taxon>
        <taxon>Chromera</taxon>
    </lineage>
</organism>
<dbReference type="PhylomeDB" id="A0A0G4HGH6"/>
<sequence length="839" mass="90237">MESFRYVIALLLLSVNVLSYADRTNIGNAILWMEKVQKDYHGHILGAFYWGYLCTQYVGGLLSVSMGAKNVMILAVVLWTVCDVSTVIAAELFEPSLWGSTPLFLARFGMGLGEGMLLPALMLLSARWCLLQERARFTTVVLSGMDFGSILSLAISPLIARAWGWHFVFIFWAVLAFVWCGLFSVFGSNKPSLSPFTSNREKGLFVEDAERSPRRQVSSLSHVGPLDAETLRLNGGEVVGRGSPLHSNHSDGVSPSSQQLRGVEESPMSSDCHTGEWRGRNGSASSPSPSPTKSEGRERESEKGIHRRAETGRMKGKGGKGKIRDLERQAASPMVLGRGAETGRSPLQFTPAPHQRDNAEGEGPNQAHAKKLSLKTLLTSRACWGIYIAHMTFNYGWYVLLSWTPTYLKDVFGVDSRKDPALATAPYVAAFLGSLVGGYLSDALFKRYCEKGQMRIRTVRKILQSVGQIGCSVFLLAVSFLSPTPTHASVFLSCALFLGRFVQSGYTTSMADIGGVWYTGQVMGVSNTLATIPGVACNYLTGVINELPPEIPTKAKWGVVFGVAVFCNVIGAVAFCLLADDVPLAETDPRGGSGEGKGEGGEGETGELLDLSVGGGAGTGAVWGSASDSVGSLPPLMSGGGREGMRGSGRQGGVFGVGNDARKGRRGEGEGDRKMGDLQTIRSVEIVPESEIQPQTLGWGSSVKEEPGEVEESGRTCVDFSCEEIRLGRGKGRDNICDRVDSKDSSRLAYFSSLYYYLKAHQPRLFSSVCGLLKRKTGPSFFSSSDDEALSAPCSEASRKRPVSSISSLVCDHSSREETPQNSLRLPLLHASGQAAVCV</sequence>
<feature type="transmembrane region" description="Helical" evidence="8">
    <location>
        <begin position="462"/>
        <end position="482"/>
    </location>
</feature>
<dbReference type="PANTHER" id="PTHR11662">
    <property type="entry name" value="SOLUTE CARRIER FAMILY 17"/>
    <property type="match status" value="1"/>
</dbReference>
<keyword evidence="9" id="KW-0732">Signal</keyword>
<dbReference type="VEuPathDB" id="CryptoDB:Cvel_6767"/>
<feature type="transmembrane region" description="Helical" evidence="8">
    <location>
        <begin position="421"/>
        <end position="441"/>
    </location>
</feature>
<keyword evidence="2" id="KW-0813">Transport</keyword>
<name>A0A0G4HGH6_9ALVE</name>